<organism evidence="2 3">
    <name type="scientific">Planococcus halotolerans</name>
    <dbReference type="NCBI Taxonomy" id="2233542"/>
    <lineage>
        <taxon>Bacteria</taxon>
        <taxon>Bacillati</taxon>
        <taxon>Bacillota</taxon>
        <taxon>Bacilli</taxon>
        <taxon>Bacillales</taxon>
        <taxon>Caryophanaceae</taxon>
        <taxon>Planococcus</taxon>
    </lineage>
</organism>
<sequence length="61" mass="6976">MIGMFFSYFIVFFIIARLVSLSGKIKWMPTLNNSVKHDAILAAIFSMVVGISYEWINLALF</sequence>
<accession>A0A365L7E6</accession>
<protein>
    <submittedName>
        <fullName evidence="2">Uncharacterized protein</fullName>
    </submittedName>
</protein>
<feature type="transmembrane region" description="Helical" evidence="1">
    <location>
        <begin position="39"/>
        <end position="56"/>
    </location>
</feature>
<dbReference type="Proteomes" id="UP000251002">
    <property type="component" value="Unassembled WGS sequence"/>
</dbReference>
<name>A0A365L7E6_9BACL</name>
<proteinExistence type="predicted"/>
<evidence type="ECO:0000256" key="1">
    <source>
        <dbReference type="SAM" id="Phobius"/>
    </source>
</evidence>
<evidence type="ECO:0000313" key="3">
    <source>
        <dbReference type="Proteomes" id="UP000251002"/>
    </source>
</evidence>
<comment type="caution">
    <text evidence="2">The sequence shown here is derived from an EMBL/GenBank/DDBJ whole genome shotgun (WGS) entry which is preliminary data.</text>
</comment>
<keyword evidence="3" id="KW-1185">Reference proteome</keyword>
<gene>
    <name evidence="2" type="ORF">DP120_03340</name>
</gene>
<evidence type="ECO:0000313" key="2">
    <source>
        <dbReference type="EMBL" id="RAZ81330.1"/>
    </source>
</evidence>
<keyword evidence="1" id="KW-0812">Transmembrane</keyword>
<dbReference type="EMBL" id="QLZR01000001">
    <property type="protein sequence ID" value="RAZ81330.1"/>
    <property type="molecule type" value="Genomic_DNA"/>
</dbReference>
<dbReference type="AlphaFoldDB" id="A0A365L7E6"/>
<keyword evidence="1" id="KW-1133">Transmembrane helix</keyword>
<reference evidence="2 3" key="1">
    <citation type="submission" date="2018-06" db="EMBL/GenBank/DDBJ databases">
        <title>The draft genome sequences of strains SCU63 and S1.</title>
        <authorList>
            <person name="Gan L."/>
        </authorList>
    </citation>
    <scope>NUCLEOTIDE SEQUENCE [LARGE SCALE GENOMIC DNA]</scope>
    <source>
        <strain evidence="2 3">SCU63</strain>
    </source>
</reference>
<feature type="transmembrane region" description="Helical" evidence="1">
    <location>
        <begin position="6"/>
        <end position="27"/>
    </location>
</feature>
<keyword evidence="1" id="KW-0472">Membrane</keyword>